<comment type="caution">
    <text evidence="3">The sequence shown here is derived from an EMBL/GenBank/DDBJ whole genome shotgun (WGS) entry which is preliminary data.</text>
</comment>
<feature type="region of interest" description="Disordered" evidence="1">
    <location>
        <begin position="92"/>
        <end position="116"/>
    </location>
</feature>
<organism evidence="3 4">
    <name type="scientific">Amphibacillus indicireducens</name>
    <dbReference type="NCBI Taxonomy" id="1076330"/>
    <lineage>
        <taxon>Bacteria</taxon>
        <taxon>Bacillati</taxon>
        <taxon>Bacillota</taxon>
        <taxon>Bacilli</taxon>
        <taxon>Bacillales</taxon>
        <taxon>Bacillaceae</taxon>
        <taxon>Amphibacillus</taxon>
    </lineage>
</organism>
<protein>
    <recommendedName>
        <fullName evidence="2">Winged helix-turn helix domain-containing protein</fullName>
    </recommendedName>
</protein>
<dbReference type="Pfam" id="PF13592">
    <property type="entry name" value="HTH_33"/>
    <property type="match status" value="1"/>
</dbReference>
<sequence length="116" mass="13309">MTKMSNSQISVLTKKYLDEGLEALVSDKRTSNNRYMTPKQETDFLAQFTEATDKGQVVTVADMHRAYQKQVGKTTDLSGFYILLRRNGWRKLMPRPRHPKKADAQAIEASKKFTPK</sequence>
<evidence type="ECO:0000313" key="4">
    <source>
        <dbReference type="Proteomes" id="UP001501734"/>
    </source>
</evidence>
<evidence type="ECO:0000313" key="3">
    <source>
        <dbReference type="EMBL" id="GAA4074044.1"/>
    </source>
</evidence>
<accession>A0ABP7VT96</accession>
<feature type="domain" description="Winged helix-turn helix" evidence="2">
    <location>
        <begin position="56"/>
        <end position="112"/>
    </location>
</feature>
<keyword evidence="4" id="KW-1185">Reference proteome</keyword>
<dbReference type="EMBL" id="BAABDL010000104">
    <property type="protein sequence ID" value="GAA4074044.1"/>
    <property type="molecule type" value="Genomic_DNA"/>
</dbReference>
<dbReference type="InterPro" id="IPR025959">
    <property type="entry name" value="Winged_HTH_dom"/>
</dbReference>
<proteinExistence type="predicted"/>
<dbReference type="Proteomes" id="UP001501734">
    <property type="component" value="Unassembled WGS sequence"/>
</dbReference>
<reference evidence="4" key="1">
    <citation type="journal article" date="2019" name="Int. J. Syst. Evol. Microbiol.">
        <title>The Global Catalogue of Microorganisms (GCM) 10K type strain sequencing project: providing services to taxonomists for standard genome sequencing and annotation.</title>
        <authorList>
            <consortium name="The Broad Institute Genomics Platform"/>
            <consortium name="The Broad Institute Genome Sequencing Center for Infectious Disease"/>
            <person name="Wu L."/>
            <person name="Ma J."/>
        </authorList>
    </citation>
    <scope>NUCLEOTIDE SEQUENCE [LARGE SCALE GENOMIC DNA]</scope>
    <source>
        <strain evidence="4">JCM 17250</strain>
    </source>
</reference>
<evidence type="ECO:0000259" key="2">
    <source>
        <dbReference type="Pfam" id="PF13592"/>
    </source>
</evidence>
<gene>
    <name evidence="3" type="ORF">GCM10022410_19070</name>
</gene>
<name>A0ABP7VT96_9BACI</name>
<evidence type="ECO:0000256" key="1">
    <source>
        <dbReference type="SAM" id="MobiDB-lite"/>
    </source>
</evidence>